<evidence type="ECO:0000313" key="2">
    <source>
        <dbReference type="Proteomes" id="UP001243375"/>
    </source>
</evidence>
<sequence length="603" mass="67589">MLSLEGLPKDHYLRAASSFSRGSDRVLERLRCVNGTLHWIHDSWTDAGRKNSYIGIYATFINHKWEYEEVLLRLLHMKGSHSGERLGNSLFELFHETLGRISSIGPGTADNASNNLTASERLSQLIKEDRLGAFHGPDLVGCMCHIANLAALDYLASGGDLGLSDYVYAAENVPEIRIIGESAFWNPALDTAPNERDAALQSEPVDDPDAAQALLDAEDVDQDGTADEEDASLVDPRSGAFLSPVDMVHQLGVFVHDSPRRMNAFERVRAVQNPETPKGLLPLKDVVTRWNTKEAAISRVLRLRKTIEAYTARQTANNCPILTRATFNALAIVQPSLKIFLDLTQVYQEVGSNAHRILSDLVHAVDEIRELHDRPFVSTTRKQSSKQAIDELQKYIKKMLKNKWVTAAFAFDPTVRNEGLFKLLTEAYSGKVYYERTVKFISDRMSVHQAASKGRAPAREDDEVQLMNRPKRPNKFASARYKAGEREIRHDVSNPWECYSSEVAQYATFEGEHPLAYWKRMAQFPEMRPLAYAARDVLGLACSSASVERLFSYAGYMLGKRRGSLSARLLAKQVALRMWEMQGYLTADDPGRVALVDEPADNV</sequence>
<keyword evidence="2" id="KW-1185">Reference proteome</keyword>
<reference evidence="1" key="1">
    <citation type="submission" date="2023-04" db="EMBL/GenBank/DDBJ databases">
        <title>Draft Genome sequencing of Naganishia species isolated from polar environments using Oxford Nanopore Technology.</title>
        <authorList>
            <person name="Leo P."/>
            <person name="Venkateswaran K."/>
        </authorList>
    </citation>
    <scope>NUCLEOTIDE SEQUENCE</scope>
    <source>
        <strain evidence="1">MNA-CCFEE 5425</strain>
    </source>
</reference>
<protein>
    <submittedName>
        <fullName evidence="1">Uncharacterized protein</fullName>
    </submittedName>
</protein>
<dbReference type="EMBL" id="JASBWU010000029">
    <property type="protein sequence ID" value="KAJ9111596.1"/>
    <property type="molecule type" value="Genomic_DNA"/>
</dbReference>
<evidence type="ECO:0000313" key="1">
    <source>
        <dbReference type="EMBL" id="KAJ9111596.1"/>
    </source>
</evidence>
<dbReference type="Proteomes" id="UP001243375">
    <property type="component" value="Unassembled WGS sequence"/>
</dbReference>
<name>A0ACC2WLA0_9TREE</name>
<accession>A0ACC2WLA0</accession>
<organism evidence="1 2">
    <name type="scientific">Naganishia vaughanmartiniae</name>
    <dbReference type="NCBI Taxonomy" id="1424756"/>
    <lineage>
        <taxon>Eukaryota</taxon>
        <taxon>Fungi</taxon>
        <taxon>Dikarya</taxon>
        <taxon>Basidiomycota</taxon>
        <taxon>Agaricomycotina</taxon>
        <taxon>Tremellomycetes</taxon>
        <taxon>Filobasidiales</taxon>
        <taxon>Filobasidiaceae</taxon>
        <taxon>Naganishia</taxon>
    </lineage>
</organism>
<gene>
    <name evidence="1" type="ORF">QFC22_006467</name>
</gene>
<comment type="caution">
    <text evidence="1">The sequence shown here is derived from an EMBL/GenBank/DDBJ whole genome shotgun (WGS) entry which is preliminary data.</text>
</comment>
<proteinExistence type="predicted"/>